<proteinExistence type="predicted"/>
<dbReference type="EMBL" id="QRYV01000019">
    <property type="protein sequence ID" value="RGV15134.1"/>
    <property type="molecule type" value="Genomic_DNA"/>
</dbReference>
<evidence type="ECO:0000313" key="4">
    <source>
        <dbReference type="EMBL" id="RGV15134.1"/>
    </source>
</evidence>
<comment type="caution">
    <text evidence="3">The sequence shown here is derived from an EMBL/GenBank/DDBJ whole genome shotgun (WGS) entry which is preliminary data.</text>
</comment>
<dbReference type="AlphaFoldDB" id="A0A1Y4VTI9"/>
<organism evidence="3 6">
    <name type="scientific">Bacteroides xylanisolvens</name>
    <dbReference type="NCBI Taxonomy" id="371601"/>
    <lineage>
        <taxon>Bacteria</taxon>
        <taxon>Pseudomonadati</taxon>
        <taxon>Bacteroidota</taxon>
        <taxon>Bacteroidia</taxon>
        <taxon>Bacteroidales</taxon>
        <taxon>Bacteroidaceae</taxon>
        <taxon>Bacteroides</taxon>
    </lineage>
</organism>
<evidence type="ECO:0000313" key="9">
    <source>
        <dbReference type="Proteomes" id="UP000471447"/>
    </source>
</evidence>
<evidence type="ECO:0000313" key="2">
    <source>
        <dbReference type="EMBL" id="KAB6419599.1"/>
    </source>
</evidence>
<dbReference type="EMBL" id="QROO01000006">
    <property type="protein sequence ID" value="RHL40109.1"/>
    <property type="molecule type" value="Genomic_DNA"/>
</dbReference>
<reference evidence="6" key="1">
    <citation type="submission" date="2017-04" db="EMBL/GenBank/DDBJ databases">
        <title>Function of individual gut microbiota members based on whole genome sequencing of pure cultures obtained from chicken caecum.</title>
        <authorList>
            <person name="Medvecky M."/>
            <person name="Cejkova D."/>
            <person name="Polansky O."/>
            <person name="Karasova D."/>
            <person name="Kubasova T."/>
            <person name="Cizek A."/>
            <person name="Rychlik I."/>
        </authorList>
    </citation>
    <scope>NUCLEOTIDE SEQUENCE [LARGE SCALE GENOMIC DNA]</scope>
    <source>
        <strain evidence="6">An109</strain>
    </source>
</reference>
<dbReference type="EMBL" id="WDCG01000030">
    <property type="protein sequence ID" value="KAB6419599.1"/>
    <property type="molecule type" value="Genomic_DNA"/>
</dbReference>
<dbReference type="Proteomes" id="UP000284495">
    <property type="component" value="Unassembled WGS sequence"/>
</dbReference>
<evidence type="ECO:0000313" key="10">
    <source>
        <dbReference type="Proteomes" id="UP000474077"/>
    </source>
</evidence>
<accession>A0A1Y4VTI9</accession>
<dbReference type="EMBL" id="WDER01000089">
    <property type="protein sequence ID" value="KAB6078669.1"/>
    <property type="molecule type" value="Genomic_DNA"/>
</dbReference>
<evidence type="ECO:0000313" key="7">
    <source>
        <dbReference type="Proteomes" id="UP000283369"/>
    </source>
</evidence>
<dbReference type="Proteomes" id="UP000196036">
    <property type="component" value="Unassembled WGS sequence"/>
</dbReference>
<protein>
    <submittedName>
        <fullName evidence="3">Uncharacterized protein</fullName>
    </submittedName>
</protein>
<reference evidence="3" key="2">
    <citation type="journal article" date="2018" name="BMC Genomics">
        <title>Whole genome sequencing and function prediction of 133 gut anaerobes isolated from chicken caecum in pure cultures.</title>
        <authorList>
            <person name="Medvecky M."/>
            <person name="Cejkova D."/>
            <person name="Polansky O."/>
            <person name="Karasova D."/>
            <person name="Kubasova T."/>
            <person name="Cizek A."/>
            <person name="Rychlik I."/>
        </authorList>
    </citation>
    <scope>NUCLEOTIDE SEQUENCE</scope>
    <source>
        <strain evidence="3">An109</strain>
    </source>
</reference>
<evidence type="ECO:0000313" key="3">
    <source>
        <dbReference type="EMBL" id="OUQ72653.1"/>
    </source>
</evidence>
<reference evidence="9 10" key="4">
    <citation type="journal article" date="2019" name="Nat. Med.">
        <title>A library of human gut bacterial isolates paired with longitudinal multiomics data enables mechanistic microbiome research.</title>
        <authorList>
            <person name="Poyet M."/>
            <person name="Groussin M."/>
            <person name="Gibbons S.M."/>
            <person name="Avila-Pacheco J."/>
            <person name="Jiang X."/>
            <person name="Kearney S.M."/>
            <person name="Perrotta A.R."/>
            <person name="Berdy B."/>
            <person name="Zhao S."/>
            <person name="Lieberman T.D."/>
            <person name="Swanson P.K."/>
            <person name="Smith M."/>
            <person name="Roesemann S."/>
            <person name="Alexander J.E."/>
            <person name="Rich S.A."/>
            <person name="Livny J."/>
            <person name="Vlamakis H."/>
            <person name="Clish C."/>
            <person name="Bullock K."/>
            <person name="Deik A."/>
            <person name="Scott J."/>
            <person name="Pierce K.A."/>
            <person name="Xavier R.J."/>
            <person name="Alm E.J."/>
        </authorList>
    </citation>
    <scope>NUCLEOTIDE SEQUENCE [LARGE SCALE GENOMIC DNA]</scope>
    <source>
        <strain evidence="2 9">BIOML-A7</strain>
        <strain evidence="1 10">BIOML-A73</strain>
    </source>
</reference>
<name>A0A1Y4VTI9_9BACE</name>
<dbReference type="SUPFAM" id="SSF52833">
    <property type="entry name" value="Thioredoxin-like"/>
    <property type="match status" value="1"/>
</dbReference>
<dbReference type="Proteomes" id="UP000283369">
    <property type="component" value="Unassembled WGS sequence"/>
</dbReference>
<reference evidence="7 8" key="3">
    <citation type="submission" date="2018-08" db="EMBL/GenBank/DDBJ databases">
        <title>A genome reference for cultivated species of the human gut microbiota.</title>
        <authorList>
            <person name="Zou Y."/>
            <person name="Xue W."/>
            <person name="Luo G."/>
        </authorList>
    </citation>
    <scope>NUCLEOTIDE SEQUENCE [LARGE SCALE GENOMIC DNA]</scope>
    <source>
        <strain evidence="4 7">AF14-7</strain>
        <strain evidence="5 8">AF38-2</strain>
    </source>
</reference>
<dbReference type="Proteomes" id="UP000474077">
    <property type="component" value="Unassembled WGS sequence"/>
</dbReference>
<sequence length="176" mass="20341">MIKNKIFILVILLFFVTCCANRQREESILSKEKDSFKLLGKKVASVDSILPYQKNKTVFLFNYYDCGSCVDAGFLITKRIDSLYGGQRVYIVSTMGDPLYYQKRNSYDYYVYLDSKDLIRKELKYIQTPIVILFDSANYVQDYIFPNVSDSGEITSFIKSTLSGCLPAFTKESYKK</sequence>
<gene>
    <name evidence="3" type="ORF">B5E52_04525</name>
    <name evidence="5" type="ORF">DW027_06140</name>
    <name evidence="4" type="ORF">DWW25_09505</name>
    <name evidence="1" type="ORF">GA560_22135</name>
    <name evidence="2" type="ORF">GAZ26_20985</name>
</gene>
<evidence type="ECO:0000313" key="1">
    <source>
        <dbReference type="EMBL" id="KAB6078669.1"/>
    </source>
</evidence>
<evidence type="ECO:0000313" key="5">
    <source>
        <dbReference type="EMBL" id="RHL40109.1"/>
    </source>
</evidence>
<dbReference type="InterPro" id="IPR036249">
    <property type="entry name" value="Thioredoxin-like_sf"/>
</dbReference>
<dbReference type="EMBL" id="NFLW01000006">
    <property type="protein sequence ID" value="OUQ72653.1"/>
    <property type="molecule type" value="Genomic_DNA"/>
</dbReference>
<evidence type="ECO:0000313" key="8">
    <source>
        <dbReference type="Proteomes" id="UP000284495"/>
    </source>
</evidence>
<evidence type="ECO:0000313" key="6">
    <source>
        <dbReference type="Proteomes" id="UP000196036"/>
    </source>
</evidence>
<dbReference type="Proteomes" id="UP000471447">
    <property type="component" value="Unassembled WGS sequence"/>
</dbReference>